<name>A0AAV6U4I6_9ARAC</name>
<sequence length="76" mass="8016">MLKISLGVDSHQPQEGTHMNSSSWTELLLVSLCSKILSSLYISGSSDSAGSSWPAPLAAASLVKDGFSGAPWLRRP</sequence>
<dbReference type="Proteomes" id="UP000827092">
    <property type="component" value="Unassembled WGS sequence"/>
</dbReference>
<protein>
    <submittedName>
        <fullName evidence="1">Uncharacterized protein</fullName>
    </submittedName>
</protein>
<proteinExistence type="predicted"/>
<comment type="caution">
    <text evidence="1">The sequence shown here is derived from an EMBL/GenBank/DDBJ whole genome shotgun (WGS) entry which is preliminary data.</text>
</comment>
<evidence type="ECO:0000313" key="1">
    <source>
        <dbReference type="EMBL" id="KAG8179182.1"/>
    </source>
</evidence>
<reference evidence="1 2" key="1">
    <citation type="journal article" date="2022" name="Nat. Ecol. Evol.">
        <title>A masculinizing supergene underlies an exaggerated male reproductive morph in a spider.</title>
        <authorList>
            <person name="Hendrickx F."/>
            <person name="De Corte Z."/>
            <person name="Sonet G."/>
            <person name="Van Belleghem S.M."/>
            <person name="Kostlbacher S."/>
            <person name="Vangestel C."/>
        </authorList>
    </citation>
    <scope>NUCLEOTIDE SEQUENCE [LARGE SCALE GENOMIC DNA]</scope>
    <source>
        <strain evidence="1">W744_W776</strain>
    </source>
</reference>
<organism evidence="1 2">
    <name type="scientific">Oedothorax gibbosus</name>
    <dbReference type="NCBI Taxonomy" id="931172"/>
    <lineage>
        <taxon>Eukaryota</taxon>
        <taxon>Metazoa</taxon>
        <taxon>Ecdysozoa</taxon>
        <taxon>Arthropoda</taxon>
        <taxon>Chelicerata</taxon>
        <taxon>Arachnida</taxon>
        <taxon>Araneae</taxon>
        <taxon>Araneomorphae</taxon>
        <taxon>Entelegynae</taxon>
        <taxon>Araneoidea</taxon>
        <taxon>Linyphiidae</taxon>
        <taxon>Erigoninae</taxon>
        <taxon>Oedothorax</taxon>
    </lineage>
</organism>
<dbReference type="AlphaFoldDB" id="A0AAV6U4I6"/>
<accession>A0AAV6U4I6</accession>
<keyword evidence="2" id="KW-1185">Reference proteome</keyword>
<dbReference type="EMBL" id="JAFNEN010000643">
    <property type="protein sequence ID" value="KAG8179182.1"/>
    <property type="molecule type" value="Genomic_DNA"/>
</dbReference>
<evidence type="ECO:0000313" key="2">
    <source>
        <dbReference type="Proteomes" id="UP000827092"/>
    </source>
</evidence>
<gene>
    <name evidence="1" type="ORF">JTE90_004011</name>
</gene>